<dbReference type="InterPro" id="IPR029055">
    <property type="entry name" value="Ntn_hydrolases_N"/>
</dbReference>
<evidence type="ECO:0000256" key="5">
    <source>
        <dbReference type="SAM" id="SignalP"/>
    </source>
</evidence>
<proteinExistence type="inferred from homology"/>
<keyword evidence="2 5" id="KW-0732">Signal</keyword>
<dbReference type="RefSeq" id="WP_188579616.1">
    <property type="nucleotide sequence ID" value="NZ_BMDZ01000039.1"/>
</dbReference>
<dbReference type="Proteomes" id="UP000603352">
    <property type="component" value="Unassembled WGS sequence"/>
</dbReference>
<dbReference type="InterPro" id="IPR043146">
    <property type="entry name" value="Penicillin_amidase_N_B-knob"/>
</dbReference>
<keyword evidence="3" id="KW-0378">Hydrolase</keyword>
<dbReference type="Gene3D" id="1.10.439.10">
    <property type="entry name" value="Penicillin Amidohydrolase, domain 1"/>
    <property type="match status" value="1"/>
</dbReference>
<dbReference type="EMBL" id="BMDZ01000039">
    <property type="protein sequence ID" value="GGB48255.1"/>
    <property type="molecule type" value="Genomic_DNA"/>
</dbReference>
<protein>
    <submittedName>
        <fullName evidence="6">Aculeacin A acylase</fullName>
    </submittedName>
</protein>
<dbReference type="InterPro" id="IPR023343">
    <property type="entry name" value="Penicillin_amidase_dom1"/>
</dbReference>
<comment type="caution">
    <text evidence="6">The sequence shown here is derived from an EMBL/GenBank/DDBJ whole genome shotgun (WGS) entry which is preliminary data.</text>
</comment>
<dbReference type="Gene3D" id="3.60.20.10">
    <property type="entry name" value="Glutamine Phosphoribosylpyrophosphate, subunit 1, domain 1"/>
    <property type="match status" value="1"/>
</dbReference>
<evidence type="ECO:0000256" key="2">
    <source>
        <dbReference type="ARBA" id="ARBA00022729"/>
    </source>
</evidence>
<dbReference type="Gene3D" id="1.10.1400.10">
    <property type="match status" value="1"/>
</dbReference>
<organism evidence="6 7">
    <name type="scientific">Tistrella bauzanensis</name>
    <dbReference type="NCBI Taxonomy" id="657419"/>
    <lineage>
        <taxon>Bacteria</taxon>
        <taxon>Pseudomonadati</taxon>
        <taxon>Pseudomonadota</taxon>
        <taxon>Alphaproteobacteria</taxon>
        <taxon>Geminicoccales</taxon>
        <taxon>Geminicoccaceae</taxon>
        <taxon>Tistrella</taxon>
    </lineage>
</organism>
<dbReference type="InterPro" id="IPR043147">
    <property type="entry name" value="Penicillin_amidase_A-knob"/>
</dbReference>
<feature type="chain" id="PRO_5046775998" evidence="5">
    <location>
        <begin position="21"/>
        <end position="793"/>
    </location>
</feature>
<feature type="signal peptide" evidence="5">
    <location>
        <begin position="1"/>
        <end position="20"/>
    </location>
</feature>
<dbReference type="PANTHER" id="PTHR34218">
    <property type="entry name" value="PEPTIDASE S45 PENICILLIN AMIDASE"/>
    <property type="match status" value="1"/>
</dbReference>
<dbReference type="Gene3D" id="2.30.120.10">
    <property type="match status" value="1"/>
</dbReference>
<accession>A0ABQ1IR01</accession>
<evidence type="ECO:0000256" key="1">
    <source>
        <dbReference type="ARBA" id="ARBA00006586"/>
    </source>
</evidence>
<comment type="similarity">
    <text evidence="1">Belongs to the peptidase S45 family.</text>
</comment>
<dbReference type="PANTHER" id="PTHR34218:SF3">
    <property type="entry name" value="ACYL-HOMOSERINE LACTONE ACYLASE PVDQ"/>
    <property type="match status" value="1"/>
</dbReference>
<keyword evidence="4" id="KW-0865">Zymogen</keyword>
<dbReference type="Pfam" id="PF01804">
    <property type="entry name" value="Penicil_amidase"/>
    <property type="match status" value="1"/>
</dbReference>
<dbReference type="InterPro" id="IPR002692">
    <property type="entry name" value="S45"/>
</dbReference>
<evidence type="ECO:0000313" key="6">
    <source>
        <dbReference type="EMBL" id="GGB48255.1"/>
    </source>
</evidence>
<dbReference type="SUPFAM" id="SSF56235">
    <property type="entry name" value="N-terminal nucleophile aminohydrolases (Ntn hydrolases)"/>
    <property type="match status" value="1"/>
</dbReference>
<evidence type="ECO:0000256" key="4">
    <source>
        <dbReference type="ARBA" id="ARBA00023145"/>
    </source>
</evidence>
<gene>
    <name evidence="6" type="ORF">GCM10011505_31610</name>
</gene>
<evidence type="ECO:0000313" key="7">
    <source>
        <dbReference type="Proteomes" id="UP000603352"/>
    </source>
</evidence>
<reference evidence="7" key="1">
    <citation type="journal article" date="2019" name="Int. J. Syst. Evol. Microbiol.">
        <title>The Global Catalogue of Microorganisms (GCM) 10K type strain sequencing project: providing services to taxonomists for standard genome sequencing and annotation.</title>
        <authorList>
            <consortium name="The Broad Institute Genomics Platform"/>
            <consortium name="The Broad Institute Genome Sequencing Center for Infectious Disease"/>
            <person name="Wu L."/>
            <person name="Ma J."/>
        </authorList>
    </citation>
    <scope>NUCLEOTIDE SEQUENCE [LARGE SCALE GENOMIC DNA]</scope>
    <source>
        <strain evidence="7">CGMCC 1.10188</strain>
    </source>
</reference>
<name>A0ABQ1IR01_9PROT</name>
<sequence length="793" mass="83442">MTMKPLIVGLALLLAGPVVAADADTAAYDVVIRETAFGIPHIQADDMASLGFGAGYAYAAKNVCLLADALVTVRGERSMAFGPEAMVDLVGGPTRNLDSDVFFRAYLDDDRIAAGYAAGDADAVALIDGYAAGYNHYLAERGAGGLPMACRDVDWVRPASGGDLRRLLTERAIQASGGRFATAIATAAPPASDAATPPVPVSVPASGLVWPDDAVRLGSNAYALGGGLTADGGGLLLGNPHFPWQGNSRFFQMHLTLPGRLDVMGAALPPFPVPVIGFNRDVAWSHTVSGSQRFVLHELPLVPGDPLSYLVDGRRERMQPVTVTVPTAGAAPVTRTVYDTRFGMVVTMPGRGLAWTGRIAYALADPERHDTRLVEQWLRLATAASVGEIDRALADVRGTPWINTLAADRQGDALYADMTGVPAVSDDLAVRCAPSAAGAAIARAARLVVLAGDRAACQVVDRNGDRPDHGLMPADRMPRRMTRGLVFNSNDSHWLADPAAPLAGYARIIGPEAVPQRLRTRMGKRRLDEIVAATGGRVAPADLEAMLFDNRNLAAELVVDAMLSVCRVERGGPGERGEGDLASACAALAGWDRSSSPDSRGAALFREAWRRARAIDGLWAVAFDPAQPFTTPAVVDLANPTVASAMRRALAEAAAQLRVAGFPADIALAAVQQRRTGARTDAAGIPVPGGDEFEGVLNEMTFGPLGAGGYDATQIYGSSYIQLVHWNVGGPVARGLLTYGQSADPASPFHDDQTRLFADGQLMALPFRQAEIAADPGLHVIRLRAGRTDTGQP</sequence>
<keyword evidence="7" id="KW-1185">Reference proteome</keyword>
<evidence type="ECO:0000256" key="3">
    <source>
        <dbReference type="ARBA" id="ARBA00022801"/>
    </source>
</evidence>